<accession>A0A3R6GZK2</accession>
<dbReference type="InterPro" id="IPR049222">
    <property type="entry name" value="DUF6870"/>
</dbReference>
<reference evidence="2 3" key="1">
    <citation type="submission" date="2018-08" db="EMBL/GenBank/DDBJ databases">
        <title>A genome reference for cultivated species of the human gut microbiota.</title>
        <authorList>
            <person name="Zou Y."/>
            <person name="Xue W."/>
            <person name="Luo G."/>
        </authorList>
    </citation>
    <scope>NUCLEOTIDE SEQUENCE [LARGE SCALE GENOMIC DNA]</scope>
    <source>
        <strain evidence="2 3">AM42-1AC</strain>
    </source>
</reference>
<evidence type="ECO:0000259" key="1">
    <source>
        <dbReference type="Pfam" id="PF21757"/>
    </source>
</evidence>
<evidence type="ECO:0000313" key="2">
    <source>
        <dbReference type="EMBL" id="RHA87550.1"/>
    </source>
</evidence>
<name>A0A3R6GZK2_9FIRM</name>
<dbReference type="RefSeq" id="WP_118030368.1">
    <property type="nucleotide sequence ID" value="NZ_CABJFX010000019.1"/>
</dbReference>
<feature type="domain" description="DUF6870" evidence="1">
    <location>
        <begin position="12"/>
        <end position="82"/>
    </location>
</feature>
<gene>
    <name evidence="2" type="ORF">DW914_10770</name>
</gene>
<dbReference type="AlphaFoldDB" id="A0A3R6GZK2"/>
<comment type="caution">
    <text evidence="2">The sequence shown here is derived from an EMBL/GenBank/DDBJ whole genome shotgun (WGS) entry which is preliminary data.</text>
</comment>
<dbReference type="EMBL" id="QSFX01000019">
    <property type="protein sequence ID" value="RHA87550.1"/>
    <property type="molecule type" value="Genomic_DNA"/>
</dbReference>
<sequence>MFEYTQEQIEEMKQVDIRTVSRDELRDICEVKVNHRLKGEERIKDFLEQVGNPYCFNCGDYIVKVGFTDTSATLTGCLKEYVGRVSKANF</sequence>
<protein>
    <recommendedName>
        <fullName evidence="1">DUF6870 domain-containing protein</fullName>
    </recommendedName>
</protein>
<organism evidence="2 3">
    <name type="scientific">Roseburia inulinivorans</name>
    <dbReference type="NCBI Taxonomy" id="360807"/>
    <lineage>
        <taxon>Bacteria</taxon>
        <taxon>Bacillati</taxon>
        <taxon>Bacillota</taxon>
        <taxon>Clostridia</taxon>
        <taxon>Lachnospirales</taxon>
        <taxon>Lachnospiraceae</taxon>
        <taxon>Roseburia</taxon>
    </lineage>
</organism>
<evidence type="ECO:0000313" key="3">
    <source>
        <dbReference type="Proteomes" id="UP000283492"/>
    </source>
</evidence>
<dbReference type="Pfam" id="PF21757">
    <property type="entry name" value="DUF6870"/>
    <property type="match status" value="1"/>
</dbReference>
<dbReference type="Proteomes" id="UP000283492">
    <property type="component" value="Unassembled WGS sequence"/>
</dbReference>
<proteinExistence type="predicted"/>